<dbReference type="EMBL" id="JARGDH010000005">
    <property type="protein sequence ID" value="KAL0267398.1"/>
    <property type="molecule type" value="Genomic_DNA"/>
</dbReference>
<evidence type="ECO:0000256" key="8">
    <source>
        <dbReference type="ARBA" id="ARBA00022771"/>
    </source>
</evidence>
<comment type="caution">
    <text evidence="19">The sequence shown here is derived from an EMBL/GenBank/DDBJ whole genome shotgun (WGS) entry which is preliminary data.</text>
</comment>
<evidence type="ECO:0000256" key="17">
    <source>
        <dbReference type="SAM" id="MobiDB-lite"/>
    </source>
</evidence>
<accession>A0AAW2HCI8</accession>
<dbReference type="Pfam" id="PF02207">
    <property type="entry name" value="zf-UBR"/>
    <property type="match status" value="1"/>
</dbReference>
<dbReference type="InterPro" id="IPR040204">
    <property type="entry name" value="UBR7"/>
</dbReference>
<evidence type="ECO:0000313" key="19">
    <source>
        <dbReference type="EMBL" id="KAL0267400.1"/>
    </source>
</evidence>
<evidence type="ECO:0000259" key="18">
    <source>
        <dbReference type="PROSITE" id="PS51157"/>
    </source>
</evidence>
<dbReference type="InterPro" id="IPR011011">
    <property type="entry name" value="Znf_FYVE_PHD"/>
</dbReference>
<name>A0AAW2HCI8_9NEOP</name>
<dbReference type="EMBL" id="JARGDH010000005">
    <property type="protein sequence ID" value="KAL0267399.1"/>
    <property type="molecule type" value="Genomic_DNA"/>
</dbReference>
<dbReference type="PANTHER" id="PTHR13513:SF9">
    <property type="entry name" value="E3 UBIQUITIN-PROTEIN LIGASE UBR7-RELATED"/>
    <property type="match status" value="1"/>
</dbReference>
<keyword evidence="5" id="KW-0597">Phosphoprotein</keyword>
<evidence type="ECO:0000256" key="16">
    <source>
        <dbReference type="PROSITE-ProRule" id="PRU00508"/>
    </source>
</evidence>
<reference evidence="19" key="1">
    <citation type="journal article" date="2024" name="Gigascience">
        <title>Chromosome-level genome of the poultry shaft louse Menopon gallinae provides insight into the host-switching and adaptive evolution of parasitic lice.</title>
        <authorList>
            <person name="Xu Y."/>
            <person name="Ma L."/>
            <person name="Liu S."/>
            <person name="Liang Y."/>
            <person name="Liu Q."/>
            <person name="He Z."/>
            <person name="Tian L."/>
            <person name="Duan Y."/>
            <person name="Cai W."/>
            <person name="Li H."/>
            <person name="Song F."/>
        </authorList>
    </citation>
    <scope>NUCLEOTIDE SEQUENCE</scope>
    <source>
        <strain evidence="19">Cailab_2023a</strain>
    </source>
</reference>
<feature type="zinc finger region" description="UBR-type" evidence="16">
    <location>
        <begin position="46"/>
        <end position="119"/>
    </location>
</feature>
<evidence type="ECO:0000256" key="5">
    <source>
        <dbReference type="ARBA" id="ARBA00022553"/>
    </source>
</evidence>
<dbReference type="AlphaFoldDB" id="A0AAW2HCI8"/>
<evidence type="ECO:0000256" key="11">
    <source>
        <dbReference type="ARBA" id="ARBA00022843"/>
    </source>
</evidence>
<dbReference type="GO" id="GO:0061630">
    <property type="term" value="F:ubiquitin protein ligase activity"/>
    <property type="evidence" value="ECO:0007669"/>
    <property type="project" value="UniProtKB-EC"/>
</dbReference>
<keyword evidence="6" id="KW-0808">Transferase</keyword>
<comment type="function">
    <text evidence="12">E3 ubiquitin-protein ligase which is a component of the N-end rule pathway. Recognizes and binds to proteins bearing specific N-terminal residues that are destabilizing according to the N-end rule, leading to their ubiquitination and subsequent degradation.</text>
</comment>
<evidence type="ECO:0000256" key="6">
    <source>
        <dbReference type="ARBA" id="ARBA00022679"/>
    </source>
</evidence>
<keyword evidence="11" id="KW-0832">Ubl conjugation</keyword>
<dbReference type="SUPFAM" id="SSF57903">
    <property type="entry name" value="FYVE/PHD zinc finger"/>
    <property type="match status" value="1"/>
</dbReference>
<evidence type="ECO:0000256" key="2">
    <source>
        <dbReference type="ARBA" id="ARBA00004906"/>
    </source>
</evidence>
<proteinExistence type="predicted"/>
<keyword evidence="8" id="KW-0863">Zinc-finger</keyword>
<keyword evidence="7" id="KW-0479">Metal-binding</keyword>
<feature type="region of interest" description="Disordered" evidence="17">
    <location>
        <begin position="211"/>
        <end position="238"/>
    </location>
</feature>
<dbReference type="SMART" id="SM00396">
    <property type="entry name" value="ZnF_UBR1"/>
    <property type="match status" value="1"/>
</dbReference>
<evidence type="ECO:0000256" key="9">
    <source>
        <dbReference type="ARBA" id="ARBA00022786"/>
    </source>
</evidence>
<dbReference type="FunFam" id="3.30.40.10:FF:000183">
    <property type="entry name" value="putative E3 ubiquitin-protein ligase UBR7"/>
    <property type="match status" value="1"/>
</dbReference>
<evidence type="ECO:0000256" key="4">
    <source>
        <dbReference type="ARBA" id="ARBA00022499"/>
    </source>
</evidence>
<dbReference type="EC" id="2.3.2.27" evidence="3"/>
<dbReference type="PANTHER" id="PTHR13513">
    <property type="entry name" value="E3 UBIQUITIN-PROTEIN LIGASE UBR7"/>
    <property type="match status" value="1"/>
</dbReference>
<dbReference type="CDD" id="cd15542">
    <property type="entry name" value="PHD_UBR7"/>
    <property type="match status" value="1"/>
</dbReference>
<dbReference type="InterPro" id="IPR013083">
    <property type="entry name" value="Znf_RING/FYVE/PHD"/>
</dbReference>
<evidence type="ECO:0000256" key="3">
    <source>
        <dbReference type="ARBA" id="ARBA00012483"/>
    </source>
</evidence>
<evidence type="ECO:0000256" key="12">
    <source>
        <dbReference type="ARBA" id="ARBA00055627"/>
    </source>
</evidence>
<keyword evidence="9" id="KW-0833">Ubl conjugation pathway</keyword>
<sequence length="379" mass="43794">MDVPSVSGDEHRDDDGDKIVTMVDVLNEETELEEHANAVLGGADDKICTYSKGYVTRQPLYACATCNPPSAGNLAGVCLACSYRCHEGHDLVELYTKRNFRCDCGNSLFPNNKCNLEYDKDPVNENNEYNHNFKGLYCTCKRPYPDPDDHVEDEMIQCVICEDWFHKRHLELGDAKSTNFEEVICLECMKKHPFFWKYSAICQKQAQKESGEEPVNVTTNEDCGDSKGEQGNENKKEKQEDVCSLKEVKNEEVGTGSTCWPEGWRKNLCRCGKCLKMYEEKKLSFLLNEMDTVQYYEKKNQENAKESQYEKGLKALSSLDRVKQVEAIEGYQQMQTELIGYLQKFAENKKVVRQEDIWEFFEQIRARKKQKVEVPHFCR</sequence>
<dbReference type="GO" id="GO:0005737">
    <property type="term" value="C:cytoplasm"/>
    <property type="evidence" value="ECO:0007669"/>
    <property type="project" value="TreeGrafter"/>
</dbReference>
<evidence type="ECO:0000256" key="10">
    <source>
        <dbReference type="ARBA" id="ARBA00022833"/>
    </source>
</evidence>
<comment type="catalytic activity">
    <reaction evidence="1">
        <text>S-ubiquitinyl-[E2 ubiquitin-conjugating enzyme]-L-cysteine + [acceptor protein]-L-lysine = [E2 ubiquitin-conjugating enzyme]-L-cysteine + N(6)-ubiquitinyl-[acceptor protein]-L-lysine.</text>
        <dbReference type="EC" id="2.3.2.27"/>
    </reaction>
</comment>
<feature type="domain" description="UBR-type" evidence="18">
    <location>
        <begin position="46"/>
        <end position="119"/>
    </location>
</feature>
<dbReference type="InterPro" id="IPR003126">
    <property type="entry name" value="Znf_UBR"/>
</dbReference>
<organism evidence="19">
    <name type="scientific">Menopon gallinae</name>
    <name type="common">poultry shaft louse</name>
    <dbReference type="NCBI Taxonomy" id="328185"/>
    <lineage>
        <taxon>Eukaryota</taxon>
        <taxon>Metazoa</taxon>
        <taxon>Ecdysozoa</taxon>
        <taxon>Arthropoda</taxon>
        <taxon>Hexapoda</taxon>
        <taxon>Insecta</taxon>
        <taxon>Pterygota</taxon>
        <taxon>Neoptera</taxon>
        <taxon>Paraneoptera</taxon>
        <taxon>Psocodea</taxon>
        <taxon>Troctomorpha</taxon>
        <taxon>Phthiraptera</taxon>
        <taxon>Amblycera</taxon>
        <taxon>Menoponidae</taxon>
        <taxon>Menopon</taxon>
    </lineage>
</organism>
<dbReference type="EMBL" id="JARGDH010000005">
    <property type="protein sequence ID" value="KAL0267400.1"/>
    <property type="molecule type" value="Genomic_DNA"/>
</dbReference>
<protein>
    <recommendedName>
        <fullName evidence="13">Putative E3 ubiquitin-protein ligase UBR7</fullName>
        <ecNumber evidence="3">2.3.2.27</ecNumber>
    </recommendedName>
    <alternativeName>
        <fullName evidence="14">N-recognin-7</fullName>
    </alternativeName>
    <alternativeName>
        <fullName evidence="15">RING-type E3 ubiquitin transferase UBR7</fullName>
    </alternativeName>
</protein>
<dbReference type="CDD" id="cd19677">
    <property type="entry name" value="UBR-box_UBR7"/>
    <property type="match status" value="1"/>
</dbReference>
<feature type="compositionally biased region" description="Basic and acidic residues" evidence="17">
    <location>
        <begin position="224"/>
        <end position="238"/>
    </location>
</feature>
<evidence type="ECO:0000256" key="7">
    <source>
        <dbReference type="ARBA" id="ARBA00022723"/>
    </source>
</evidence>
<evidence type="ECO:0000256" key="13">
    <source>
        <dbReference type="ARBA" id="ARBA00071060"/>
    </source>
</evidence>
<keyword evidence="10" id="KW-0862">Zinc</keyword>
<evidence type="ECO:0000256" key="15">
    <source>
        <dbReference type="ARBA" id="ARBA00083573"/>
    </source>
</evidence>
<dbReference type="EMBL" id="JARGDH010000005">
    <property type="protein sequence ID" value="KAL0267397.1"/>
    <property type="molecule type" value="Genomic_DNA"/>
</dbReference>
<dbReference type="InterPro" id="IPR047506">
    <property type="entry name" value="UBR7-like_UBR-box"/>
</dbReference>
<dbReference type="EMBL" id="JARGDH010000005">
    <property type="protein sequence ID" value="KAL0267401.1"/>
    <property type="molecule type" value="Genomic_DNA"/>
</dbReference>
<keyword evidence="4" id="KW-1017">Isopeptide bond</keyword>
<evidence type="ECO:0000256" key="14">
    <source>
        <dbReference type="ARBA" id="ARBA00078314"/>
    </source>
</evidence>
<dbReference type="Gene3D" id="3.30.40.10">
    <property type="entry name" value="Zinc/RING finger domain, C3HC4 (zinc finger)"/>
    <property type="match status" value="1"/>
</dbReference>
<evidence type="ECO:0000256" key="1">
    <source>
        <dbReference type="ARBA" id="ARBA00000900"/>
    </source>
</evidence>
<dbReference type="PROSITE" id="PS51157">
    <property type="entry name" value="ZF_UBR"/>
    <property type="match status" value="1"/>
</dbReference>
<dbReference type="GO" id="GO:0008270">
    <property type="term" value="F:zinc ion binding"/>
    <property type="evidence" value="ECO:0007669"/>
    <property type="project" value="UniProtKB-KW"/>
</dbReference>
<comment type="pathway">
    <text evidence="2">Protein modification; protein ubiquitination.</text>
</comment>
<gene>
    <name evidence="19" type="ORF">PYX00_009681</name>
</gene>